<organism evidence="1 2">
    <name type="scientific">Salix dunnii</name>
    <dbReference type="NCBI Taxonomy" id="1413687"/>
    <lineage>
        <taxon>Eukaryota</taxon>
        <taxon>Viridiplantae</taxon>
        <taxon>Streptophyta</taxon>
        <taxon>Embryophyta</taxon>
        <taxon>Tracheophyta</taxon>
        <taxon>Spermatophyta</taxon>
        <taxon>Magnoliopsida</taxon>
        <taxon>eudicotyledons</taxon>
        <taxon>Gunneridae</taxon>
        <taxon>Pentapetalae</taxon>
        <taxon>rosids</taxon>
        <taxon>fabids</taxon>
        <taxon>Malpighiales</taxon>
        <taxon>Salicaceae</taxon>
        <taxon>Saliceae</taxon>
        <taxon>Salix</taxon>
    </lineage>
</organism>
<gene>
    <name evidence="1" type="ORF">SADUNF_Sadunf13G0077600</name>
</gene>
<evidence type="ECO:0000313" key="1">
    <source>
        <dbReference type="EMBL" id="KAF9670520.1"/>
    </source>
</evidence>
<dbReference type="Proteomes" id="UP000657918">
    <property type="component" value="Unassembled WGS sequence"/>
</dbReference>
<protein>
    <submittedName>
        <fullName evidence="1">Uncharacterized protein</fullName>
    </submittedName>
</protein>
<reference evidence="1 2" key="1">
    <citation type="submission" date="2020-10" db="EMBL/GenBank/DDBJ databases">
        <title>Plant Genome Project.</title>
        <authorList>
            <person name="Zhang R.-G."/>
        </authorList>
    </citation>
    <scope>NUCLEOTIDE SEQUENCE [LARGE SCALE GENOMIC DNA]</scope>
    <source>
        <strain evidence="1">FAFU-HL-1</strain>
        <tissue evidence="1">Leaf</tissue>
    </source>
</reference>
<dbReference type="EMBL" id="JADGMS010000013">
    <property type="protein sequence ID" value="KAF9670520.1"/>
    <property type="molecule type" value="Genomic_DNA"/>
</dbReference>
<dbReference type="AlphaFoldDB" id="A0A835MLY6"/>
<name>A0A835MLY6_9ROSI</name>
<proteinExistence type="predicted"/>
<accession>A0A835MLY6</accession>
<evidence type="ECO:0000313" key="2">
    <source>
        <dbReference type="Proteomes" id="UP000657918"/>
    </source>
</evidence>
<keyword evidence="2" id="KW-1185">Reference proteome</keyword>
<comment type="caution">
    <text evidence="1">The sequence shown here is derived from an EMBL/GenBank/DDBJ whole genome shotgun (WGS) entry which is preliminary data.</text>
</comment>
<sequence length="240" mass="27531">MKTPIARYSSRRNDLIKRELHLKNGNNILGHAQSKKGIVDKESSIRVQVPRNEWMGFPACFTFNVYDRKEQKNEAFNNLEFWCNSYKQGVKVKNCGGHSPPNSVELSPRSQVRQAWHRPHLLRQPCAICPTYQTPPTPKQINKQVPHVCLKHLQPDCDAPIYAPTLRGVHSSNNFTHLFTTLIRRGIVHDSELENLSCDMNCGLNCSRDKQTKVNDMDWPVGNMFHGTDLESVLNFLKKI</sequence>